<protein>
    <submittedName>
        <fullName evidence="4">Uncharacterized protein</fullName>
    </submittedName>
</protein>
<accession>A0A1J5T0C4</accession>
<feature type="coiled-coil region" evidence="1">
    <location>
        <begin position="112"/>
        <end position="154"/>
    </location>
</feature>
<evidence type="ECO:0000313" key="4">
    <source>
        <dbReference type="EMBL" id="OIR07300.1"/>
    </source>
</evidence>
<feature type="compositionally biased region" description="Basic and acidic residues" evidence="2">
    <location>
        <begin position="288"/>
        <end position="297"/>
    </location>
</feature>
<sequence length="496" mass="51760">MSSSPSDLSKLPKWPFLLADAALVATAFVIAWHRTGPLSGVPLVSVVICIVMAAILCAIPFLVDYARSEREELDERQRGLEALARTTGATAEQVSIAAQALAGMADQSKSLLTLIERAAAKLDERVSDLQQQLAAGKDEEVETLERELSALRDSEAGRLETAADKIHKAATDLARVEASAAKHAAAAHEALDKLAAVGPNAAQQITRQAETASSSVSRAIAQAQAEASAALESEQRRLSQTFRESTEGGVAALERRIEALALVLQENVGTLAQVAERLCAAVASAEGVKPETAPEHRTARKANSSRPAVAPSPEPASVAEGASVAAPESPANPAPAETVETVVDDPSPVVAAEPIVPPVDDPVEDAPAPAPNPAPVEEEAAELPLEPTPSDDGVDQSTLEESAPAYSVSADGATRLIVTAYIGIGNRLYVRGEGPGLSWDKGLPLQFVSIGKWRWESADASAPVKIKLLKNDQTECGSLGEIVIEPGQQAEVTAAF</sequence>
<feature type="region of interest" description="Disordered" evidence="2">
    <location>
        <begin position="351"/>
        <end position="397"/>
    </location>
</feature>
<organism evidence="4">
    <name type="scientific">mine drainage metagenome</name>
    <dbReference type="NCBI Taxonomy" id="410659"/>
    <lineage>
        <taxon>unclassified sequences</taxon>
        <taxon>metagenomes</taxon>
        <taxon>ecological metagenomes</taxon>
    </lineage>
</organism>
<keyword evidence="1" id="KW-0175">Coiled coil</keyword>
<comment type="caution">
    <text evidence="4">The sequence shown here is derived from an EMBL/GenBank/DDBJ whole genome shotgun (WGS) entry which is preliminary data.</text>
</comment>
<name>A0A1J5T0C4_9ZZZZ</name>
<feature type="transmembrane region" description="Helical" evidence="3">
    <location>
        <begin position="14"/>
        <end position="33"/>
    </location>
</feature>
<gene>
    <name evidence="4" type="ORF">GALL_105560</name>
</gene>
<feature type="compositionally biased region" description="Low complexity" evidence="2">
    <location>
        <begin position="304"/>
        <end position="337"/>
    </location>
</feature>
<feature type="region of interest" description="Disordered" evidence="2">
    <location>
        <begin position="285"/>
        <end position="339"/>
    </location>
</feature>
<keyword evidence="3" id="KW-0472">Membrane</keyword>
<evidence type="ECO:0000256" key="2">
    <source>
        <dbReference type="SAM" id="MobiDB-lite"/>
    </source>
</evidence>
<feature type="transmembrane region" description="Helical" evidence="3">
    <location>
        <begin position="40"/>
        <end position="63"/>
    </location>
</feature>
<keyword evidence="3" id="KW-0812">Transmembrane</keyword>
<keyword evidence="3" id="KW-1133">Transmembrane helix</keyword>
<dbReference type="EMBL" id="MLJW01000038">
    <property type="protein sequence ID" value="OIR07300.1"/>
    <property type="molecule type" value="Genomic_DNA"/>
</dbReference>
<evidence type="ECO:0000256" key="3">
    <source>
        <dbReference type="SAM" id="Phobius"/>
    </source>
</evidence>
<proteinExistence type="predicted"/>
<dbReference type="AlphaFoldDB" id="A0A1J5T0C4"/>
<evidence type="ECO:0000256" key="1">
    <source>
        <dbReference type="SAM" id="Coils"/>
    </source>
</evidence>
<reference evidence="4" key="1">
    <citation type="submission" date="2016-10" db="EMBL/GenBank/DDBJ databases">
        <title>Sequence of Gallionella enrichment culture.</title>
        <authorList>
            <person name="Poehlein A."/>
            <person name="Muehling M."/>
            <person name="Daniel R."/>
        </authorList>
    </citation>
    <scope>NUCLEOTIDE SEQUENCE</scope>
</reference>